<evidence type="ECO:0000259" key="5">
    <source>
        <dbReference type="Pfam" id="PF05433"/>
    </source>
</evidence>
<feature type="region of interest" description="Disordered" evidence="3">
    <location>
        <begin position="28"/>
        <end position="66"/>
    </location>
</feature>
<dbReference type="InterPro" id="IPR051407">
    <property type="entry name" value="Bact_OM_lipoprot/Surf_antigen"/>
</dbReference>
<name>A0AAJ2MW14_STEMA</name>
<evidence type="ECO:0000256" key="2">
    <source>
        <dbReference type="ARBA" id="ARBA00023136"/>
    </source>
</evidence>
<comment type="subcellular location">
    <subcellularLocation>
        <location evidence="1">Membrane</location>
    </subcellularLocation>
</comment>
<evidence type="ECO:0000256" key="1">
    <source>
        <dbReference type="ARBA" id="ARBA00004370"/>
    </source>
</evidence>
<sequence length="281" mass="28997">MKSTTTTVLVAAGALLVGGIATAAFMKSGDKSPDSISAGTPNAESRLADGNAIDDGARGDTLDPSAPRGLEYADVLKVDPITEKQKAYATVIGTDPVRETSTTQTPHEVCQDVTVQERLPERDGNVGGTVVGAVVGGLLGNQVGGGNGKKAATAAGAVAGGFIGNQIDKRHVGGRVVNRTERQCHTETATSESSRVTGYNVTYRNEDGTTGTMRMASKPGNRIAMGNTDVVKGYNVTYRYDGAEKTVRMDNKPASDRLPVVDGQLLTQTAAAGATAAATRQ</sequence>
<dbReference type="RefSeq" id="WP_312563865.1">
    <property type="nucleotide sequence ID" value="NZ_JAVSKO010000008.1"/>
</dbReference>
<protein>
    <submittedName>
        <fullName evidence="6">Glycine zipper 2TM domain-containing protein</fullName>
    </submittedName>
</protein>
<dbReference type="InterPro" id="IPR008816">
    <property type="entry name" value="Gly_zipper_2TM_dom"/>
</dbReference>
<comment type="caution">
    <text evidence="6">The sequence shown here is derived from an EMBL/GenBank/DDBJ whole genome shotgun (WGS) entry which is preliminary data.</text>
</comment>
<gene>
    <name evidence="6" type="ORF">ROV92_18200</name>
</gene>
<dbReference type="PANTHER" id="PTHR35603">
    <property type="match status" value="1"/>
</dbReference>
<proteinExistence type="predicted"/>
<dbReference type="GO" id="GO:0019867">
    <property type="term" value="C:outer membrane"/>
    <property type="evidence" value="ECO:0007669"/>
    <property type="project" value="InterPro"/>
</dbReference>
<reference evidence="6" key="1">
    <citation type="submission" date="2023-07" db="EMBL/GenBank/DDBJ databases">
        <title>Comparative genomics of clinical Stenotrophomonas maltophilia isolates reveals regions of diversity which correlate with colonization and persistence in vivo.</title>
        <authorList>
            <person name="Mcdaniel M.S."/>
            <person name="Swords W.E."/>
            <person name="Sumpter N.A."/>
            <person name="Lindgren N.R."/>
            <person name="Billiot C.E."/>
        </authorList>
    </citation>
    <scope>NUCLEOTIDE SEQUENCE</scope>
    <source>
        <strain evidence="6">Ism4</strain>
    </source>
</reference>
<dbReference type="EMBL" id="JAVSKO010000008">
    <property type="protein sequence ID" value="MDT3469920.1"/>
    <property type="molecule type" value="Genomic_DNA"/>
</dbReference>
<evidence type="ECO:0000256" key="4">
    <source>
        <dbReference type="SAM" id="SignalP"/>
    </source>
</evidence>
<dbReference type="Proteomes" id="UP001251948">
    <property type="component" value="Unassembled WGS sequence"/>
</dbReference>
<keyword evidence="2" id="KW-0472">Membrane</keyword>
<dbReference type="AlphaFoldDB" id="A0AAJ2MW14"/>
<accession>A0AAJ2MW14</accession>
<dbReference type="NCBIfam" id="NF008437">
    <property type="entry name" value="PRK11280.1"/>
    <property type="match status" value="1"/>
</dbReference>
<organism evidence="6 7">
    <name type="scientific">Stenotrophomonas maltophilia</name>
    <name type="common">Pseudomonas maltophilia</name>
    <name type="synonym">Xanthomonas maltophilia</name>
    <dbReference type="NCBI Taxonomy" id="40324"/>
    <lineage>
        <taxon>Bacteria</taxon>
        <taxon>Pseudomonadati</taxon>
        <taxon>Pseudomonadota</taxon>
        <taxon>Gammaproteobacteria</taxon>
        <taxon>Lysobacterales</taxon>
        <taxon>Lysobacteraceae</taxon>
        <taxon>Stenotrophomonas</taxon>
        <taxon>Stenotrophomonas maltophilia group</taxon>
    </lineage>
</organism>
<evidence type="ECO:0000313" key="7">
    <source>
        <dbReference type="Proteomes" id="UP001251948"/>
    </source>
</evidence>
<feature type="chain" id="PRO_5042530046" evidence="4">
    <location>
        <begin position="24"/>
        <end position="281"/>
    </location>
</feature>
<feature type="domain" description="Glycine zipper 2TM" evidence="5">
    <location>
        <begin position="127"/>
        <end position="167"/>
    </location>
</feature>
<dbReference type="Pfam" id="PF05433">
    <property type="entry name" value="Rick_17kDa_Anti"/>
    <property type="match status" value="1"/>
</dbReference>
<evidence type="ECO:0000313" key="6">
    <source>
        <dbReference type="EMBL" id="MDT3469920.1"/>
    </source>
</evidence>
<keyword evidence="4" id="KW-0732">Signal</keyword>
<evidence type="ECO:0000256" key="3">
    <source>
        <dbReference type="SAM" id="MobiDB-lite"/>
    </source>
</evidence>
<dbReference type="PANTHER" id="PTHR35603:SF2">
    <property type="entry name" value="OUTER MEMBRANE LIPOPROTEIN"/>
    <property type="match status" value="1"/>
</dbReference>
<feature type="signal peptide" evidence="4">
    <location>
        <begin position="1"/>
        <end position="23"/>
    </location>
</feature>
<feature type="compositionally biased region" description="Polar residues" evidence="3">
    <location>
        <begin position="34"/>
        <end position="43"/>
    </location>
</feature>